<evidence type="ECO:0000259" key="11">
    <source>
        <dbReference type="SMART" id="SM00338"/>
    </source>
</evidence>
<dbReference type="CDD" id="cd14717">
    <property type="entry name" value="bZIP_Maf_small"/>
    <property type="match status" value="1"/>
</dbReference>
<keyword evidence="5" id="KW-0238">DNA-binding</keyword>
<dbReference type="SMART" id="SM00338">
    <property type="entry name" value="BRLZ"/>
    <property type="match status" value="1"/>
</dbReference>
<evidence type="ECO:0000256" key="4">
    <source>
        <dbReference type="ARBA" id="ARBA00023015"/>
    </source>
</evidence>
<evidence type="ECO:0000313" key="12">
    <source>
        <dbReference type="EMBL" id="KAH9517172.1"/>
    </source>
</evidence>
<name>A0A922I1Z7_DERFA</name>
<reference evidence="12" key="1">
    <citation type="submission" date="2013-05" db="EMBL/GenBank/DDBJ databases">
        <authorList>
            <person name="Yim A.K.Y."/>
            <person name="Chan T.F."/>
            <person name="Ji K.M."/>
            <person name="Liu X.Y."/>
            <person name="Zhou J.W."/>
            <person name="Li R.Q."/>
            <person name="Yang K.Y."/>
            <person name="Li J."/>
            <person name="Li M."/>
            <person name="Law P.T.W."/>
            <person name="Wu Y.L."/>
            <person name="Cai Z.L."/>
            <person name="Qin H."/>
            <person name="Bao Y."/>
            <person name="Leung R.K.K."/>
            <person name="Ng P.K.S."/>
            <person name="Zou J."/>
            <person name="Zhong X.J."/>
            <person name="Ran P.X."/>
            <person name="Zhong N.S."/>
            <person name="Liu Z.G."/>
            <person name="Tsui S.K.W."/>
        </authorList>
    </citation>
    <scope>NUCLEOTIDE SEQUENCE</scope>
    <source>
        <strain evidence="12">Derf</strain>
        <tissue evidence="12">Whole organism</tissue>
    </source>
</reference>
<reference evidence="12" key="2">
    <citation type="journal article" date="2022" name="Res Sq">
        <title>Comparative Genomics Reveals Insights into the Divergent Evolution of Astigmatic Mites and Household Pest Adaptations.</title>
        <authorList>
            <person name="Xiong Q."/>
            <person name="Wan A.T.-Y."/>
            <person name="Liu X.-Y."/>
            <person name="Fung C.S.-H."/>
            <person name="Xiao X."/>
            <person name="Malainual N."/>
            <person name="Hou J."/>
            <person name="Wang L."/>
            <person name="Wang M."/>
            <person name="Yang K."/>
            <person name="Cui Y."/>
            <person name="Leung E."/>
            <person name="Nong W."/>
            <person name="Shin S.-K."/>
            <person name="Au S."/>
            <person name="Jeong K.Y."/>
            <person name="Chew F.T."/>
            <person name="Hui J."/>
            <person name="Leung T.F."/>
            <person name="Tungtrongchitr A."/>
            <person name="Zhong N."/>
            <person name="Liu Z."/>
            <person name="Tsui S."/>
        </authorList>
    </citation>
    <scope>NUCLEOTIDE SEQUENCE</scope>
    <source>
        <strain evidence="12">Derf</strain>
        <tissue evidence="12">Whole organism</tissue>
    </source>
</reference>
<comment type="caution">
    <text evidence="12">The sequence shown here is derived from an EMBL/GenBank/DDBJ whole genome shotgun (WGS) entry which is preliminary data.</text>
</comment>
<sequence>MMMVMNIKHLILIILLDYIIPGQSIKCYICEYNINYCKTPHCYNNYDVCSANQFASVLVPVRECPRNCMLKAVTNPAGIVLKWKRLCAPEDDLTRGFSCRIDYVFGARIEQCTCDKDFCNHTESIIMKNPRYFHLLATTNNKALVVYSSTKKKPMIILFIPGEKKKDNLFDKKNKQYDRKNGSGIKLLSPKNNYHHQTRKNGSTFIGGGRIFMIVKNGNQNDQNKTKIIHSRKQIKIEDNDDEAQQAVKSLIKQEPFDCDSFDTYSTEDDNSLMNASDMDSESSNHNNNNSNSDQSINCQSYNNQNNGQNPIISDDLLVTLTVRELNRQLKMTGMSKSEMIRMKQRRRTLKNRGYAASCRNKRLEQKGDLENVKVDVVQTVEQLSELIAKTKSEIDDFRQRYESLKQYAVQQQQLELPPEFDYFINEH</sequence>
<feature type="region of interest" description="Disordered" evidence="9">
    <location>
        <begin position="263"/>
        <end position="311"/>
    </location>
</feature>
<dbReference type="Pfam" id="PF03131">
    <property type="entry name" value="bZIP_Maf"/>
    <property type="match status" value="1"/>
</dbReference>
<comment type="subcellular location">
    <subcellularLocation>
        <location evidence="1">Nucleus</location>
    </subcellularLocation>
</comment>
<dbReference type="Proteomes" id="UP000790347">
    <property type="component" value="Unassembled WGS sequence"/>
</dbReference>
<feature type="domain" description="BZIP" evidence="11">
    <location>
        <begin position="340"/>
        <end position="404"/>
    </location>
</feature>
<comment type="similarity">
    <text evidence="2">Belongs to the bZIP family. Maf subfamily.</text>
</comment>
<dbReference type="Gene3D" id="1.20.5.170">
    <property type="match status" value="1"/>
</dbReference>
<dbReference type="InterPro" id="IPR008917">
    <property type="entry name" value="TF_DNA-bd_sf"/>
</dbReference>
<feature type="coiled-coil region" evidence="8">
    <location>
        <begin position="381"/>
        <end position="408"/>
    </location>
</feature>
<dbReference type="FunFam" id="1.20.5.170:FF:000011">
    <property type="entry name" value="Transcription factor MafG, putative"/>
    <property type="match status" value="1"/>
</dbReference>
<evidence type="ECO:0000256" key="7">
    <source>
        <dbReference type="ARBA" id="ARBA00023242"/>
    </source>
</evidence>
<evidence type="ECO:0000256" key="6">
    <source>
        <dbReference type="ARBA" id="ARBA00023163"/>
    </source>
</evidence>
<dbReference type="InterPro" id="IPR004826">
    <property type="entry name" value="bZIP_Maf"/>
</dbReference>
<keyword evidence="8" id="KW-0175">Coiled coil</keyword>
<dbReference type="InterPro" id="IPR004827">
    <property type="entry name" value="bZIP"/>
</dbReference>
<keyword evidence="7" id="KW-0539">Nucleus</keyword>
<feature type="chain" id="PRO_5037288146" description="BZIP domain-containing protein" evidence="10">
    <location>
        <begin position="25"/>
        <end position="428"/>
    </location>
</feature>
<dbReference type="GO" id="GO:0000978">
    <property type="term" value="F:RNA polymerase II cis-regulatory region sequence-specific DNA binding"/>
    <property type="evidence" value="ECO:0007669"/>
    <property type="project" value="TreeGrafter"/>
</dbReference>
<keyword evidence="10" id="KW-0732">Signal</keyword>
<dbReference type="PANTHER" id="PTHR10129">
    <property type="entry name" value="TRANSCRIPTION FACTOR MAF"/>
    <property type="match status" value="1"/>
</dbReference>
<dbReference type="GO" id="GO:0005634">
    <property type="term" value="C:nucleus"/>
    <property type="evidence" value="ECO:0007669"/>
    <property type="project" value="UniProtKB-SubCell"/>
</dbReference>
<evidence type="ECO:0000256" key="5">
    <source>
        <dbReference type="ARBA" id="ARBA00023125"/>
    </source>
</evidence>
<feature type="compositionally biased region" description="Polar residues" evidence="9">
    <location>
        <begin position="299"/>
        <end position="311"/>
    </location>
</feature>
<dbReference type="SUPFAM" id="SSF47454">
    <property type="entry name" value="A DNA-binding domain in eukaryotic transcription factors"/>
    <property type="match status" value="1"/>
</dbReference>
<evidence type="ECO:0000313" key="13">
    <source>
        <dbReference type="Proteomes" id="UP000790347"/>
    </source>
</evidence>
<organism evidence="12 13">
    <name type="scientific">Dermatophagoides farinae</name>
    <name type="common">American house dust mite</name>
    <dbReference type="NCBI Taxonomy" id="6954"/>
    <lineage>
        <taxon>Eukaryota</taxon>
        <taxon>Metazoa</taxon>
        <taxon>Ecdysozoa</taxon>
        <taxon>Arthropoda</taxon>
        <taxon>Chelicerata</taxon>
        <taxon>Arachnida</taxon>
        <taxon>Acari</taxon>
        <taxon>Acariformes</taxon>
        <taxon>Sarcoptiformes</taxon>
        <taxon>Astigmata</taxon>
        <taxon>Psoroptidia</taxon>
        <taxon>Analgoidea</taxon>
        <taxon>Pyroglyphidae</taxon>
        <taxon>Dermatophagoidinae</taxon>
        <taxon>Dermatophagoides</taxon>
    </lineage>
</organism>
<dbReference type="AlphaFoldDB" id="A0A922I1Z7"/>
<dbReference type="PANTHER" id="PTHR10129:SF48">
    <property type="entry name" value="MAF-S, ISOFORM B"/>
    <property type="match status" value="1"/>
</dbReference>
<keyword evidence="6" id="KW-0804">Transcription</keyword>
<dbReference type="InterPro" id="IPR024874">
    <property type="entry name" value="Transcription_factor_Maf_fam"/>
</dbReference>
<evidence type="ECO:0000256" key="3">
    <source>
        <dbReference type="ARBA" id="ARBA00022491"/>
    </source>
</evidence>
<evidence type="ECO:0000256" key="8">
    <source>
        <dbReference type="SAM" id="Coils"/>
    </source>
</evidence>
<gene>
    <name evidence="12" type="ORF">DERF_007864</name>
</gene>
<protein>
    <recommendedName>
        <fullName evidence="11">BZIP domain-containing protein</fullName>
    </recommendedName>
</protein>
<feature type="signal peptide" evidence="10">
    <location>
        <begin position="1"/>
        <end position="24"/>
    </location>
</feature>
<evidence type="ECO:0000256" key="9">
    <source>
        <dbReference type="SAM" id="MobiDB-lite"/>
    </source>
</evidence>
<dbReference type="GO" id="GO:0000981">
    <property type="term" value="F:DNA-binding transcription factor activity, RNA polymerase II-specific"/>
    <property type="evidence" value="ECO:0007669"/>
    <property type="project" value="TreeGrafter"/>
</dbReference>
<evidence type="ECO:0000256" key="2">
    <source>
        <dbReference type="ARBA" id="ARBA00008500"/>
    </source>
</evidence>
<accession>A0A922I1Z7</accession>
<proteinExistence type="inferred from homology"/>
<evidence type="ECO:0000256" key="1">
    <source>
        <dbReference type="ARBA" id="ARBA00004123"/>
    </source>
</evidence>
<keyword evidence="3" id="KW-0678">Repressor</keyword>
<keyword evidence="13" id="KW-1185">Reference proteome</keyword>
<keyword evidence="4" id="KW-0805">Transcription regulation</keyword>
<dbReference type="EMBL" id="ASGP02000003">
    <property type="protein sequence ID" value="KAH9517172.1"/>
    <property type="molecule type" value="Genomic_DNA"/>
</dbReference>
<evidence type="ECO:0000256" key="10">
    <source>
        <dbReference type="SAM" id="SignalP"/>
    </source>
</evidence>
<feature type="compositionally biased region" description="Low complexity" evidence="9">
    <location>
        <begin position="282"/>
        <end position="298"/>
    </location>
</feature>